<dbReference type="RefSeq" id="WP_146654961.1">
    <property type="nucleotide sequence ID" value="NZ_CP012333.1"/>
</dbReference>
<dbReference type="KEGG" id="llu:AKJ09_10990"/>
<feature type="region of interest" description="Disordered" evidence="3">
    <location>
        <begin position="1"/>
        <end position="21"/>
    </location>
</feature>
<evidence type="ECO:0000313" key="6">
    <source>
        <dbReference type="Proteomes" id="UP000064967"/>
    </source>
</evidence>
<name>A0A0K1QFA3_9BACT</name>
<dbReference type="InterPro" id="IPR009057">
    <property type="entry name" value="Homeodomain-like_sf"/>
</dbReference>
<feature type="region of interest" description="Disordered" evidence="3">
    <location>
        <begin position="83"/>
        <end position="103"/>
    </location>
</feature>
<evidence type="ECO:0000313" key="5">
    <source>
        <dbReference type="EMBL" id="AKV04327.1"/>
    </source>
</evidence>
<dbReference type="PROSITE" id="PS50977">
    <property type="entry name" value="HTH_TETR_2"/>
    <property type="match status" value="1"/>
</dbReference>
<evidence type="ECO:0000259" key="4">
    <source>
        <dbReference type="PROSITE" id="PS50977"/>
    </source>
</evidence>
<evidence type="ECO:0000256" key="3">
    <source>
        <dbReference type="SAM" id="MobiDB-lite"/>
    </source>
</evidence>
<sequence>MGAKDPFAARDVQSRRGGPVKTPLSRELIVGTALELLKRDGVEGMGLRKVAAALDTGAASLYAYVDDSNALQALVLDRALGRSTSVGPRAGGERTCARSSALT</sequence>
<accession>A0A0K1QFA3</accession>
<dbReference type="Proteomes" id="UP000064967">
    <property type="component" value="Chromosome"/>
</dbReference>
<reference evidence="5 6" key="1">
    <citation type="submission" date="2015-08" db="EMBL/GenBank/DDBJ databases">
        <authorList>
            <person name="Babu N.S."/>
            <person name="Beckwith C.J."/>
            <person name="Beseler K.G."/>
            <person name="Brison A."/>
            <person name="Carone J.V."/>
            <person name="Caskin T.P."/>
            <person name="Diamond M."/>
            <person name="Durham M.E."/>
            <person name="Foxe J.M."/>
            <person name="Go M."/>
            <person name="Henderson B.A."/>
            <person name="Jones I.B."/>
            <person name="McGettigan J.A."/>
            <person name="Micheletti S.J."/>
            <person name="Nasrallah M.E."/>
            <person name="Ortiz D."/>
            <person name="Piller C.R."/>
            <person name="Privatt S.R."/>
            <person name="Schneider S.L."/>
            <person name="Sharp S."/>
            <person name="Smith T.C."/>
            <person name="Stanton J.D."/>
            <person name="Ullery H.E."/>
            <person name="Wilson R.J."/>
            <person name="Serrano M.G."/>
            <person name="Buck G."/>
            <person name="Lee V."/>
            <person name="Wang Y."/>
            <person name="Carvalho R."/>
            <person name="Voegtly L."/>
            <person name="Shi R."/>
            <person name="Duckworth R."/>
            <person name="Johnson A."/>
            <person name="Loviza R."/>
            <person name="Walstead R."/>
            <person name="Shah Z."/>
            <person name="Kiflezghi M."/>
            <person name="Wade K."/>
            <person name="Ball S.L."/>
            <person name="Bradley K.W."/>
            <person name="Asai D.J."/>
            <person name="Bowman C.A."/>
            <person name="Russell D.A."/>
            <person name="Pope W.H."/>
            <person name="Jacobs-Sera D."/>
            <person name="Hendrix R.W."/>
            <person name="Hatfull G.F."/>
        </authorList>
    </citation>
    <scope>NUCLEOTIDE SEQUENCE [LARGE SCALE GENOMIC DNA]</scope>
    <source>
        <strain evidence="5 6">DSM 27648</strain>
    </source>
</reference>
<gene>
    <name evidence="5" type="ORF">AKJ09_10990</name>
</gene>
<evidence type="ECO:0000256" key="2">
    <source>
        <dbReference type="PROSITE-ProRule" id="PRU00335"/>
    </source>
</evidence>
<dbReference type="Gene3D" id="1.10.357.10">
    <property type="entry name" value="Tetracycline Repressor, domain 2"/>
    <property type="match status" value="1"/>
</dbReference>
<dbReference type="GO" id="GO:0003677">
    <property type="term" value="F:DNA binding"/>
    <property type="evidence" value="ECO:0007669"/>
    <property type="project" value="UniProtKB-UniRule"/>
</dbReference>
<protein>
    <submittedName>
        <fullName evidence="5">Transcriptional regulator, TetR family</fullName>
    </submittedName>
</protein>
<dbReference type="AlphaFoldDB" id="A0A0K1QFA3"/>
<dbReference type="InterPro" id="IPR001647">
    <property type="entry name" value="HTH_TetR"/>
</dbReference>
<evidence type="ECO:0000256" key="1">
    <source>
        <dbReference type="ARBA" id="ARBA00023125"/>
    </source>
</evidence>
<dbReference type="SUPFAM" id="SSF46689">
    <property type="entry name" value="Homeodomain-like"/>
    <property type="match status" value="1"/>
</dbReference>
<feature type="DNA-binding region" description="H-T-H motif" evidence="2">
    <location>
        <begin position="46"/>
        <end position="65"/>
    </location>
</feature>
<dbReference type="STRING" id="1391654.AKJ09_10990"/>
<proteinExistence type="predicted"/>
<feature type="domain" description="HTH tetR-type" evidence="4">
    <location>
        <begin position="23"/>
        <end position="83"/>
    </location>
</feature>
<dbReference type="OrthoDB" id="329481at2"/>
<organism evidence="5 6">
    <name type="scientific">Labilithrix luteola</name>
    <dbReference type="NCBI Taxonomy" id="1391654"/>
    <lineage>
        <taxon>Bacteria</taxon>
        <taxon>Pseudomonadati</taxon>
        <taxon>Myxococcota</taxon>
        <taxon>Polyangia</taxon>
        <taxon>Polyangiales</taxon>
        <taxon>Labilitrichaceae</taxon>
        <taxon>Labilithrix</taxon>
    </lineage>
</organism>
<keyword evidence="1 2" id="KW-0238">DNA-binding</keyword>
<keyword evidence="6" id="KW-1185">Reference proteome</keyword>
<dbReference type="EMBL" id="CP012333">
    <property type="protein sequence ID" value="AKV04327.1"/>
    <property type="molecule type" value="Genomic_DNA"/>
</dbReference>